<name>A0A264W5D1_9BACL</name>
<dbReference type="PANTHER" id="PTHR23131:SF4">
    <property type="entry name" value="METALLO-BETA-LACTAMASE SUPERFAMILY POTEIN"/>
    <property type="match status" value="1"/>
</dbReference>
<evidence type="ECO:0000259" key="1">
    <source>
        <dbReference type="SMART" id="SM00849"/>
    </source>
</evidence>
<evidence type="ECO:0000313" key="2">
    <source>
        <dbReference type="EMBL" id="OZS78774.1"/>
    </source>
</evidence>
<dbReference type="AlphaFoldDB" id="A0A264W5D1"/>
<protein>
    <submittedName>
        <fullName evidence="2">MBL fold metallo-hydrolase</fullName>
    </submittedName>
</protein>
<dbReference type="Proteomes" id="UP000217065">
    <property type="component" value="Unassembled WGS sequence"/>
</dbReference>
<dbReference type="RefSeq" id="WP_094942008.1">
    <property type="nucleotide sequence ID" value="NZ_NOKQ01000187.1"/>
</dbReference>
<dbReference type="PANTHER" id="PTHR23131">
    <property type="entry name" value="ENDORIBONUCLEASE LACTB2"/>
    <property type="match status" value="1"/>
</dbReference>
<dbReference type="InterPro" id="IPR001279">
    <property type="entry name" value="Metallo-B-lactamas"/>
</dbReference>
<evidence type="ECO:0000313" key="3">
    <source>
        <dbReference type="Proteomes" id="UP000217065"/>
    </source>
</evidence>
<dbReference type="InterPro" id="IPR050662">
    <property type="entry name" value="Sec-metab_biosynth-thioest"/>
</dbReference>
<dbReference type="InterPro" id="IPR036866">
    <property type="entry name" value="RibonucZ/Hydroxyglut_hydro"/>
</dbReference>
<dbReference type="EMBL" id="NOKQ01000187">
    <property type="protein sequence ID" value="OZS78774.1"/>
    <property type="molecule type" value="Genomic_DNA"/>
</dbReference>
<sequence length="313" mass="36033">MIHTITLPTPFAVGDVHSYLVKGDTLTLFDVGPKTVEAREQLESQLKNLGYRPSDVEQVVLTHHHPDHSGWTELFENATLMGHAYNDVWFTRDEDFFSYHDTFYLQQLVEEGVPESYYHWIEKMRRPIKLMGNRALDRILKEGDALPGHPKMQVMETLGHAQSQLSFYQPDERFMIGGDHVIAHISSNPLIEPPLTREAPRPKALLQYNESLKKVLEVPVETIYSGHGAPVVNAHTLIKERLLKQQQRAYHVLDLMGDETVSIFEVTKRLFPKVYEKELGLTLSETIGQIDYLVEQNEILELQEQGVNYYRKA</sequence>
<gene>
    <name evidence="2" type="ORF">CF394_04345</name>
</gene>
<dbReference type="Gene3D" id="3.60.15.10">
    <property type="entry name" value="Ribonuclease Z/Hydroxyacylglutathione hydrolase-like"/>
    <property type="match status" value="1"/>
</dbReference>
<dbReference type="GO" id="GO:0016787">
    <property type="term" value="F:hydrolase activity"/>
    <property type="evidence" value="ECO:0007669"/>
    <property type="project" value="UniProtKB-KW"/>
</dbReference>
<dbReference type="OrthoDB" id="2971563at2"/>
<reference evidence="2 3" key="1">
    <citation type="submission" date="2017-07" db="EMBL/GenBank/DDBJ databases">
        <title>Tetzosporium hominis gen.nov. sp.nov.</title>
        <authorList>
            <person name="Tetz G."/>
            <person name="Tetz V."/>
        </authorList>
    </citation>
    <scope>NUCLEOTIDE SEQUENCE [LARGE SCALE GENOMIC DNA]</scope>
    <source>
        <strain evidence="2 3">VT-49</strain>
    </source>
</reference>
<comment type="caution">
    <text evidence="2">The sequence shown here is derived from an EMBL/GenBank/DDBJ whole genome shotgun (WGS) entry which is preliminary data.</text>
</comment>
<dbReference type="SUPFAM" id="SSF56281">
    <property type="entry name" value="Metallo-hydrolase/oxidoreductase"/>
    <property type="match status" value="1"/>
</dbReference>
<keyword evidence="2" id="KW-0378">Hydrolase</keyword>
<organism evidence="2 3">
    <name type="scientific">Tetzosporium hominis</name>
    <dbReference type="NCBI Taxonomy" id="2020506"/>
    <lineage>
        <taxon>Bacteria</taxon>
        <taxon>Bacillati</taxon>
        <taxon>Bacillota</taxon>
        <taxon>Bacilli</taxon>
        <taxon>Bacillales</taxon>
        <taxon>Caryophanaceae</taxon>
        <taxon>Tetzosporium</taxon>
    </lineage>
</organism>
<dbReference type="SMART" id="SM00849">
    <property type="entry name" value="Lactamase_B"/>
    <property type="match status" value="1"/>
</dbReference>
<dbReference type="Pfam" id="PF00753">
    <property type="entry name" value="Lactamase_B"/>
    <property type="match status" value="1"/>
</dbReference>
<feature type="domain" description="Metallo-beta-lactamase" evidence="1">
    <location>
        <begin position="15"/>
        <end position="227"/>
    </location>
</feature>
<proteinExistence type="predicted"/>
<accession>A0A264W5D1</accession>
<keyword evidence="3" id="KW-1185">Reference proteome</keyword>